<feature type="signal peptide" evidence="2">
    <location>
        <begin position="1"/>
        <end position="21"/>
    </location>
</feature>
<feature type="region of interest" description="Disordered" evidence="1">
    <location>
        <begin position="123"/>
        <end position="146"/>
    </location>
</feature>
<keyword evidence="2" id="KW-0732">Signal</keyword>
<dbReference type="AlphaFoldDB" id="A0A511TAX5"/>
<evidence type="ECO:0008006" key="7">
    <source>
        <dbReference type="Google" id="ProtNLM"/>
    </source>
</evidence>
<dbReference type="Proteomes" id="UP000321514">
    <property type="component" value="Unassembled WGS sequence"/>
</dbReference>
<reference evidence="4 5" key="1">
    <citation type="submission" date="2016-10" db="EMBL/GenBank/DDBJ databases">
        <authorList>
            <person name="Varghese N."/>
            <person name="Submissions S."/>
        </authorList>
    </citation>
    <scope>NUCLEOTIDE SEQUENCE [LARGE SCALE GENOMIC DNA]</scope>
    <source>
        <strain evidence="4 5">DSM 16525</strain>
    </source>
</reference>
<feature type="chain" id="PRO_5022851787" description="Lipoprotein" evidence="2">
    <location>
        <begin position="22"/>
        <end position="176"/>
    </location>
</feature>
<sequence>MGPRRPLSMCLFAVVLGCACATSPQTVVSRPQASVTRPAKAPGCAFEVFEQGAPPRPHAEVGTLAMTTNEYLGEEGRKELLQETVCLMGADAVVLPHPVERKLAGGQRVREFEARFIAWTDVPAPEAEDRDPPPLDDRPVRSAEDGYLIIPVDPEWTGESIGTAVREVPARDDKAK</sequence>
<dbReference type="Proteomes" id="UP000183760">
    <property type="component" value="Unassembled WGS sequence"/>
</dbReference>
<dbReference type="RefSeq" id="WP_143097426.1">
    <property type="nucleotide sequence ID" value="NZ_BJXR01000040.1"/>
</dbReference>
<proteinExistence type="predicted"/>
<organism evidence="3 6">
    <name type="scientific">Myxococcus fulvus</name>
    <dbReference type="NCBI Taxonomy" id="33"/>
    <lineage>
        <taxon>Bacteria</taxon>
        <taxon>Pseudomonadati</taxon>
        <taxon>Myxococcota</taxon>
        <taxon>Myxococcia</taxon>
        <taxon>Myxococcales</taxon>
        <taxon>Cystobacterineae</taxon>
        <taxon>Myxococcaceae</taxon>
        <taxon>Myxococcus</taxon>
    </lineage>
</organism>
<comment type="caution">
    <text evidence="3">The sequence shown here is derived from an EMBL/GenBank/DDBJ whole genome shotgun (WGS) entry which is preliminary data.</text>
</comment>
<evidence type="ECO:0000313" key="3">
    <source>
        <dbReference type="EMBL" id="GEN10743.1"/>
    </source>
</evidence>
<dbReference type="EMBL" id="BJXR01000040">
    <property type="protein sequence ID" value="GEN10743.1"/>
    <property type="molecule type" value="Genomic_DNA"/>
</dbReference>
<evidence type="ECO:0000256" key="2">
    <source>
        <dbReference type="SAM" id="SignalP"/>
    </source>
</evidence>
<reference evidence="3 6" key="2">
    <citation type="submission" date="2019-07" db="EMBL/GenBank/DDBJ databases">
        <title>Whole genome shotgun sequence of Myxococcus fulvus NBRC 100333.</title>
        <authorList>
            <person name="Hosoyama A."/>
            <person name="Uohara A."/>
            <person name="Ohji S."/>
            <person name="Ichikawa N."/>
        </authorList>
    </citation>
    <scope>NUCLEOTIDE SEQUENCE [LARGE SCALE GENOMIC DNA]</scope>
    <source>
        <strain evidence="3 6">NBRC 100333</strain>
    </source>
</reference>
<accession>A0A511TAX5</accession>
<evidence type="ECO:0000313" key="4">
    <source>
        <dbReference type="EMBL" id="SEU37723.1"/>
    </source>
</evidence>
<dbReference type="OrthoDB" id="5523512at2"/>
<keyword evidence="5" id="KW-1185">Reference proteome</keyword>
<feature type="compositionally biased region" description="Basic and acidic residues" evidence="1">
    <location>
        <begin position="130"/>
        <end position="144"/>
    </location>
</feature>
<dbReference type="EMBL" id="FOIB01000012">
    <property type="protein sequence ID" value="SEU37723.1"/>
    <property type="molecule type" value="Genomic_DNA"/>
</dbReference>
<name>A0A511TAX5_MYXFU</name>
<evidence type="ECO:0000313" key="6">
    <source>
        <dbReference type="Proteomes" id="UP000321514"/>
    </source>
</evidence>
<protein>
    <recommendedName>
        <fullName evidence="7">Lipoprotein</fullName>
    </recommendedName>
</protein>
<evidence type="ECO:0000256" key="1">
    <source>
        <dbReference type="SAM" id="MobiDB-lite"/>
    </source>
</evidence>
<dbReference type="PROSITE" id="PS51257">
    <property type="entry name" value="PROKAR_LIPOPROTEIN"/>
    <property type="match status" value="1"/>
</dbReference>
<evidence type="ECO:0000313" key="5">
    <source>
        <dbReference type="Proteomes" id="UP000183760"/>
    </source>
</evidence>
<gene>
    <name evidence="3" type="ORF">MFU01_57800</name>
    <name evidence="4" type="ORF">SAMN05443572_112207</name>
</gene>